<dbReference type="InterPro" id="IPR005563">
    <property type="entry name" value="A_protein"/>
</dbReference>
<evidence type="ECO:0000256" key="4">
    <source>
        <dbReference type="ARBA" id="ARBA00022844"/>
    </source>
</evidence>
<proteinExistence type="inferred from homology"/>
<accession>A0A8S5KXH1</accession>
<dbReference type="GO" id="GO:0039666">
    <property type="term" value="P:virion attachment to host cell pilus"/>
    <property type="evidence" value="ECO:0007669"/>
    <property type="project" value="UniProtKB-KW"/>
</dbReference>
<protein>
    <submittedName>
        <fullName evidence="8">Maturation protein</fullName>
    </submittedName>
</protein>
<dbReference type="RefSeq" id="YP_010769032.1">
    <property type="nucleotide sequence ID" value="NC_073859.1"/>
</dbReference>
<dbReference type="KEGG" id="vg:80397935"/>
<organism evidence="8 9">
    <name type="scientific">ssRNA phage ESE006</name>
    <dbReference type="NCBI Taxonomy" id="2785996"/>
    <lineage>
        <taxon>Viruses</taxon>
        <taxon>Riboviria</taxon>
        <taxon>Orthornavirae</taxon>
        <taxon>Lenarviricota</taxon>
        <taxon>Leviviricetes</taxon>
        <taxon>Norzivirales</taxon>
        <taxon>Fiersviridae</taxon>
        <taxon>Kehmevirus</taxon>
        <taxon>Kehmevirus defluviicola</taxon>
    </lineage>
</organism>
<evidence type="ECO:0000256" key="7">
    <source>
        <dbReference type="ARBA" id="ARBA00035110"/>
    </source>
</evidence>
<keyword evidence="3" id="KW-1161">Viral attachment to host cell</keyword>
<evidence type="ECO:0000256" key="2">
    <source>
        <dbReference type="ARBA" id="ARBA00022581"/>
    </source>
</evidence>
<evidence type="ECO:0000256" key="5">
    <source>
        <dbReference type="ARBA" id="ARBA00023104"/>
    </source>
</evidence>
<dbReference type="EMBL" id="BK013368">
    <property type="protein sequence ID" value="DAD49880.1"/>
    <property type="molecule type" value="Genomic_RNA"/>
</dbReference>
<dbReference type="GO" id="GO:0044423">
    <property type="term" value="C:virion component"/>
    <property type="evidence" value="ECO:0007669"/>
    <property type="project" value="UniProtKB-KW"/>
</dbReference>
<keyword evidence="4" id="KW-0946">Virion</keyword>
<keyword evidence="9" id="KW-1185">Reference proteome</keyword>
<evidence type="ECO:0000256" key="6">
    <source>
        <dbReference type="ARBA" id="ARBA00023296"/>
    </source>
</evidence>
<dbReference type="GeneID" id="80397935"/>
<name>A0A8S5KXH1_9VIRU</name>
<keyword evidence="2" id="KW-0945">Host-virus interaction</keyword>
<keyword evidence="6" id="KW-1160">Virus entry into host cell</keyword>
<evidence type="ECO:0000256" key="1">
    <source>
        <dbReference type="ARBA" id="ARBA00004328"/>
    </source>
</evidence>
<keyword evidence="5" id="KW-1175">Viral attachment to host cell pilus</keyword>
<evidence type="ECO:0000256" key="3">
    <source>
        <dbReference type="ARBA" id="ARBA00022804"/>
    </source>
</evidence>
<evidence type="ECO:0000313" key="9">
    <source>
        <dbReference type="Proteomes" id="UP000682484"/>
    </source>
</evidence>
<gene>
    <name evidence="8" type="primary">ESE006_1</name>
</gene>
<dbReference type="Pfam" id="PF03863">
    <property type="entry name" value="Phage_mat-A"/>
    <property type="match status" value="1"/>
</dbReference>
<dbReference type="Proteomes" id="UP000682484">
    <property type="component" value="Segment"/>
</dbReference>
<reference evidence="8" key="1">
    <citation type="submission" date="2020-09" db="EMBL/GenBank/DDBJ databases">
        <title>Leviviricetes taxonomy.</title>
        <authorList>
            <person name="Stockdale S.R."/>
            <person name="Callanan J."/>
            <person name="Adriaenssens E.M."/>
            <person name="Kuhn J.H."/>
            <person name="Rumnieks J."/>
            <person name="Shkoporov A."/>
            <person name="Draper L.A."/>
            <person name="Ross P."/>
            <person name="Hill C."/>
        </authorList>
    </citation>
    <scope>NUCLEOTIDE SEQUENCE</scope>
</reference>
<comment type="subcellular location">
    <subcellularLocation>
        <location evidence="1">Virion</location>
    </subcellularLocation>
</comment>
<comment type="similarity">
    <text evidence="7">Belongs to the Leviviricetes maturation protein family.</text>
</comment>
<evidence type="ECO:0000313" key="8">
    <source>
        <dbReference type="EMBL" id="DAD49880.1"/>
    </source>
</evidence>
<sequence>MTQYLHEVLLQPHGYYAIKRSGSNSPRVNGVLKLRPNDFLYQKGVGTYQKWYSSTVIPFENVINAEGYRQGIHSPKDGMYVLSKFPANSVLNSLKIQLLGELHEHDVNLAVAYAERTATANLVKDTAGKLLRGARALKKGNFSEAARHLGLPRSGLRKDHKGKWRRTNFTRDAFSQKWLEFSYGWVPLYNDMYGSLVAADKALAKKPSRLIPVSKQTHYNETITTSGSASEGPYPIEVQLIEKVHVKQVMKIACNVRIDNPVLATVQSVGLTNPALVAWELVPFSFVVDWVVPIGSWLTAIAPLVGITPQDVFRTAFSEENYETGGAFASKSWQVFRQNPFTYRYEWRTASTSVKLSSAKSLRVVVNRTQDNLSVSFPQPQFPGAWQQAASALALFHKFMSKAGRF</sequence>